<proteinExistence type="predicted"/>
<comment type="caution">
    <text evidence="2">The sequence shown here is derived from an EMBL/GenBank/DDBJ whole genome shotgun (WGS) entry which is preliminary data.</text>
</comment>
<evidence type="ECO:0000313" key="3">
    <source>
        <dbReference type="Proteomes" id="UP000886595"/>
    </source>
</evidence>
<keyword evidence="3" id="KW-1185">Reference proteome</keyword>
<reference evidence="2 3" key="1">
    <citation type="submission" date="2020-02" db="EMBL/GenBank/DDBJ databases">
        <authorList>
            <person name="Ma Q."/>
            <person name="Huang Y."/>
            <person name="Song X."/>
            <person name="Pei D."/>
        </authorList>
    </citation>
    <scope>NUCLEOTIDE SEQUENCE [LARGE SCALE GENOMIC DNA]</scope>
    <source>
        <strain evidence="2">Sxm20200214</strain>
        <tissue evidence="2">Leaf</tissue>
    </source>
</reference>
<dbReference type="AlphaFoldDB" id="A0A8X7SE41"/>
<organism evidence="2 3">
    <name type="scientific">Brassica carinata</name>
    <name type="common">Ethiopian mustard</name>
    <name type="synonym">Abyssinian cabbage</name>
    <dbReference type="NCBI Taxonomy" id="52824"/>
    <lineage>
        <taxon>Eukaryota</taxon>
        <taxon>Viridiplantae</taxon>
        <taxon>Streptophyta</taxon>
        <taxon>Embryophyta</taxon>
        <taxon>Tracheophyta</taxon>
        <taxon>Spermatophyta</taxon>
        <taxon>Magnoliopsida</taxon>
        <taxon>eudicotyledons</taxon>
        <taxon>Gunneridae</taxon>
        <taxon>Pentapetalae</taxon>
        <taxon>rosids</taxon>
        <taxon>malvids</taxon>
        <taxon>Brassicales</taxon>
        <taxon>Brassicaceae</taxon>
        <taxon>Brassiceae</taxon>
        <taxon>Brassica</taxon>
    </lineage>
</organism>
<protein>
    <submittedName>
        <fullName evidence="2">Uncharacterized protein</fullName>
    </submittedName>
</protein>
<feature type="region of interest" description="Disordered" evidence="1">
    <location>
        <begin position="97"/>
        <end position="127"/>
    </location>
</feature>
<evidence type="ECO:0000313" key="2">
    <source>
        <dbReference type="EMBL" id="KAG2304443.1"/>
    </source>
</evidence>
<accession>A0A8X7SE41</accession>
<gene>
    <name evidence="2" type="ORF">Bca52824_033094</name>
</gene>
<name>A0A8X7SE41_BRACI</name>
<dbReference type="Proteomes" id="UP000886595">
    <property type="component" value="Unassembled WGS sequence"/>
</dbReference>
<dbReference type="EMBL" id="JAAMPC010000007">
    <property type="protein sequence ID" value="KAG2304443.1"/>
    <property type="molecule type" value="Genomic_DNA"/>
</dbReference>
<evidence type="ECO:0000256" key="1">
    <source>
        <dbReference type="SAM" id="MobiDB-lite"/>
    </source>
</evidence>
<sequence>MSLPGSTYQWNIIAGTHPAPSEVSPGSTASLDSRQVDILVSETVLRRSSLWRNMSGSAADDSFAAYQEAAKVMSGSASRTVSGDDVVVTGSRHATLVKTEPTSSSQGRKTRGGRVMTKASHQSADIG</sequence>